<dbReference type="SMART" id="SM00214">
    <property type="entry name" value="VWC"/>
    <property type="match status" value="3"/>
</dbReference>
<dbReference type="SUPFAM" id="SSF57603">
    <property type="entry name" value="FnI-like domain"/>
    <property type="match status" value="4"/>
</dbReference>
<feature type="non-terminal residue" evidence="4">
    <location>
        <position position="350"/>
    </location>
</feature>
<keyword evidence="5" id="KW-1185">Reference proteome</keyword>
<keyword evidence="2" id="KW-0732">Signal</keyword>
<feature type="compositionally biased region" description="Low complexity" evidence="1">
    <location>
        <begin position="51"/>
        <end position="72"/>
    </location>
</feature>
<feature type="region of interest" description="Disordered" evidence="1">
    <location>
        <begin position="25"/>
        <end position="84"/>
    </location>
</feature>
<feature type="compositionally biased region" description="Low complexity" evidence="1">
    <location>
        <begin position="33"/>
        <end position="43"/>
    </location>
</feature>
<dbReference type="PANTHER" id="PTHR46252:SF3">
    <property type="entry name" value="KIELIN_CHORDIN-LIKE PROTEIN"/>
    <property type="match status" value="1"/>
</dbReference>
<dbReference type="GO" id="GO:0005615">
    <property type="term" value="C:extracellular space"/>
    <property type="evidence" value="ECO:0007669"/>
    <property type="project" value="TreeGrafter"/>
</dbReference>
<organism evidence="4 5">
    <name type="scientific">Lymnaea stagnalis</name>
    <name type="common">Great pond snail</name>
    <name type="synonym">Helix stagnalis</name>
    <dbReference type="NCBI Taxonomy" id="6523"/>
    <lineage>
        <taxon>Eukaryota</taxon>
        <taxon>Metazoa</taxon>
        <taxon>Spiralia</taxon>
        <taxon>Lophotrochozoa</taxon>
        <taxon>Mollusca</taxon>
        <taxon>Gastropoda</taxon>
        <taxon>Heterobranchia</taxon>
        <taxon>Euthyneura</taxon>
        <taxon>Panpulmonata</taxon>
        <taxon>Hygrophila</taxon>
        <taxon>Lymnaeoidea</taxon>
        <taxon>Lymnaeidae</taxon>
        <taxon>Lymnaea</taxon>
    </lineage>
</organism>
<evidence type="ECO:0000259" key="3">
    <source>
        <dbReference type="PROSITE" id="PS50184"/>
    </source>
</evidence>
<name>A0AAV2HD25_LYMST</name>
<accession>A0AAV2HD25</accession>
<dbReference type="Gene3D" id="6.20.200.20">
    <property type="match status" value="1"/>
</dbReference>
<evidence type="ECO:0000256" key="2">
    <source>
        <dbReference type="SAM" id="SignalP"/>
    </source>
</evidence>
<dbReference type="InterPro" id="IPR042979">
    <property type="entry name" value="VWC2/VWC2L"/>
</dbReference>
<dbReference type="PANTHER" id="PTHR46252">
    <property type="entry name" value="BRORIN FAMILY MEMBER"/>
    <property type="match status" value="1"/>
</dbReference>
<sequence>MPAKMCLVILLVGVTLCSGAVLPLTDTPNGGSAANTTATAATTKPPPTTKPPLTTAAKVTTTTKPTTATAKKTNTRKPKTTTTKKTTAKKLLQLISTLKATPKTSTTEPTTKTDIETTYTILEIPTSTLAKFCTYNGKTYAAGETFSPDPCTFCNCEESGQSMCAQMSCPYCPGGTVSIPDQCCPICHPERVLCTFEGEFYAVGASFHTEPCTVCTCGPDGQNECSTDECPYCEGEAVYVDGQCCPACYPTTTTTQQPNFCEANGKYYAVGESYMPDPCQHCTCAEGGHPWCMRYRCEMCDGLTVYVPGQCCPECQQTTPTFCVANGKYYAVGESYMPDPCQHCTCAEGG</sequence>
<feature type="signal peptide" evidence="2">
    <location>
        <begin position="1"/>
        <end position="19"/>
    </location>
</feature>
<dbReference type="Gene3D" id="2.10.70.10">
    <property type="entry name" value="Complement Module, domain 1"/>
    <property type="match status" value="3"/>
</dbReference>
<feature type="domain" description="VWFC" evidence="3">
    <location>
        <begin position="131"/>
        <end position="188"/>
    </location>
</feature>
<dbReference type="Pfam" id="PF23334">
    <property type="entry name" value="VWC2L_2nd"/>
    <property type="match status" value="3"/>
</dbReference>
<dbReference type="PROSITE" id="PS01208">
    <property type="entry name" value="VWFC_1"/>
    <property type="match status" value="2"/>
</dbReference>
<dbReference type="InterPro" id="IPR001007">
    <property type="entry name" value="VWF_dom"/>
</dbReference>
<evidence type="ECO:0000313" key="5">
    <source>
        <dbReference type="Proteomes" id="UP001497497"/>
    </source>
</evidence>
<dbReference type="GO" id="GO:0045202">
    <property type="term" value="C:synapse"/>
    <property type="evidence" value="ECO:0007669"/>
    <property type="project" value="UniProtKB-SubCell"/>
</dbReference>
<feature type="domain" description="VWFC" evidence="3">
    <location>
        <begin position="259"/>
        <end position="316"/>
    </location>
</feature>
<comment type="caution">
    <text evidence="4">The sequence shown here is derived from an EMBL/GenBank/DDBJ whole genome shotgun (WGS) entry which is preliminary data.</text>
</comment>
<feature type="chain" id="PRO_5043416037" description="VWFC domain-containing protein" evidence="2">
    <location>
        <begin position="20"/>
        <end position="350"/>
    </location>
</feature>
<dbReference type="Proteomes" id="UP001497497">
    <property type="component" value="Unassembled WGS sequence"/>
</dbReference>
<dbReference type="GO" id="GO:0030514">
    <property type="term" value="P:negative regulation of BMP signaling pathway"/>
    <property type="evidence" value="ECO:0007669"/>
    <property type="project" value="TreeGrafter"/>
</dbReference>
<protein>
    <recommendedName>
        <fullName evidence="3">VWFC domain-containing protein</fullName>
    </recommendedName>
</protein>
<evidence type="ECO:0000256" key="1">
    <source>
        <dbReference type="SAM" id="MobiDB-lite"/>
    </source>
</evidence>
<dbReference type="EMBL" id="CAXITT010000098">
    <property type="protein sequence ID" value="CAL1531799.1"/>
    <property type="molecule type" value="Genomic_DNA"/>
</dbReference>
<proteinExistence type="predicted"/>
<dbReference type="GO" id="GO:0032281">
    <property type="term" value="C:AMPA glutamate receptor complex"/>
    <property type="evidence" value="ECO:0007669"/>
    <property type="project" value="TreeGrafter"/>
</dbReference>
<dbReference type="PROSITE" id="PS50184">
    <property type="entry name" value="VWFC_2"/>
    <property type="match status" value="3"/>
</dbReference>
<gene>
    <name evidence="4" type="ORF">GSLYS_00005894001</name>
</gene>
<feature type="domain" description="VWFC" evidence="3">
    <location>
        <begin position="192"/>
        <end position="249"/>
    </location>
</feature>
<evidence type="ECO:0000313" key="4">
    <source>
        <dbReference type="EMBL" id="CAL1531799.1"/>
    </source>
</evidence>
<reference evidence="4 5" key="1">
    <citation type="submission" date="2024-04" db="EMBL/GenBank/DDBJ databases">
        <authorList>
            <consortium name="Genoscope - CEA"/>
            <person name="William W."/>
        </authorList>
    </citation>
    <scope>NUCLEOTIDE SEQUENCE [LARGE SCALE GENOMIC DNA]</scope>
</reference>
<dbReference type="AlphaFoldDB" id="A0AAV2HD25"/>